<keyword evidence="4" id="KW-0808">Transferase</keyword>
<keyword evidence="11" id="KW-1185">Reference proteome</keyword>
<evidence type="ECO:0000256" key="5">
    <source>
        <dbReference type="ARBA" id="ARBA00022786"/>
    </source>
</evidence>
<evidence type="ECO:0000256" key="1">
    <source>
        <dbReference type="ARBA" id="ARBA00000885"/>
    </source>
</evidence>
<gene>
    <name evidence="10" type="ORF">LSAT_V11C400181600</name>
</gene>
<dbReference type="EC" id="2.3.2.26" evidence="3"/>
<dbReference type="PANTHER" id="PTHR11254:SF424">
    <property type="entry name" value="E3 UBIQUITIN-PROTEIN LIGASE UPL5"/>
    <property type="match status" value="1"/>
</dbReference>
<comment type="caution">
    <text evidence="10">The sequence shown here is derived from an EMBL/GenBank/DDBJ whole genome shotgun (WGS) entry which is preliminary data.</text>
</comment>
<feature type="active site" description="Glycyl thioester intermediate" evidence="6">
    <location>
        <position position="854"/>
    </location>
</feature>
<evidence type="ECO:0000313" key="10">
    <source>
        <dbReference type="EMBL" id="KAJ0214730.1"/>
    </source>
</evidence>
<comment type="catalytic activity">
    <reaction evidence="1">
        <text>S-ubiquitinyl-[E2 ubiquitin-conjugating enzyme]-L-cysteine + [acceptor protein]-L-lysine = [E2 ubiquitin-conjugating enzyme]-L-cysteine + N(6)-ubiquitinyl-[acceptor protein]-L-lysine.</text>
        <dbReference type="EC" id="2.3.2.26"/>
    </reaction>
</comment>
<evidence type="ECO:0000259" key="9">
    <source>
        <dbReference type="PROSITE" id="PS50237"/>
    </source>
</evidence>
<dbReference type="InterPro" id="IPR019956">
    <property type="entry name" value="Ubiquitin_dom"/>
</dbReference>
<dbReference type="Gene3D" id="3.90.1750.10">
    <property type="entry name" value="Hect, E3 ligase catalytic domains"/>
    <property type="match status" value="1"/>
</dbReference>
<evidence type="ECO:0000256" key="7">
    <source>
        <dbReference type="SAM" id="MobiDB-lite"/>
    </source>
</evidence>
<feature type="domain" description="HECT" evidence="9">
    <location>
        <begin position="548"/>
        <end position="888"/>
    </location>
</feature>
<dbReference type="PROSITE" id="PS50237">
    <property type="entry name" value="HECT"/>
    <property type="match status" value="1"/>
</dbReference>
<evidence type="ECO:0000256" key="6">
    <source>
        <dbReference type="PROSITE-ProRule" id="PRU00104"/>
    </source>
</evidence>
<evidence type="ECO:0000313" key="11">
    <source>
        <dbReference type="Proteomes" id="UP000235145"/>
    </source>
</evidence>
<organism evidence="10 11">
    <name type="scientific">Lactuca sativa</name>
    <name type="common">Garden lettuce</name>
    <dbReference type="NCBI Taxonomy" id="4236"/>
    <lineage>
        <taxon>Eukaryota</taxon>
        <taxon>Viridiplantae</taxon>
        <taxon>Streptophyta</taxon>
        <taxon>Embryophyta</taxon>
        <taxon>Tracheophyta</taxon>
        <taxon>Spermatophyta</taxon>
        <taxon>Magnoliopsida</taxon>
        <taxon>eudicotyledons</taxon>
        <taxon>Gunneridae</taxon>
        <taxon>Pentapetalae</taxon>
        <taxon>asterids</taxon>
        <taxon>campanulids</taxon>
        <taxon>Asterales</taxon>
        <taxon>Asteraceae</taxon>
        <taxon>Cichorioideae</taxon>
        <taxon>Cichorieae</taxon>
        <taxon>Lactucinae</taxon>
        <taxon>Lactuca</taxon>
    </lineage>
</organism>
<dbReference type="Proteomes" id="UP000235145">
    <property type="component" value="Unassembled WGS sequence"/>
</dbReference>
<feature type="domain" description="Ubiquitin-like" evidence="8">
    <location>
        <begin position="94"/>
        <end position="170"/>
    </location>
</feature>
<evidence type="ECO:0000256" key="2">
    <source>
        <dbReference type="ARBA" id="ARBA00004906"/>
    </source>
</evidence>
<dbReference type="FunFam" id="3.30.2160.10:FF:000019">
    <property type="entry name" value="E3 ubiquitin-protein ligase UPL5 isoform A"/>
    <property type="match status" value="1"/>
</dbReference>
<dbReference type="InterPro" id="IPR029071">
    <property type="entry name" value="Ubiquitin-like_domsf"/>
</dbReference>
<dbReference type="InterPro" id="IPR000626">
    <property type="entry name" value="Ubiquitin-like_dom"/>
</dbReference>
<reference evidence="10 11" key="1">
    <citation type="journal article" date="2017" name="Nat. Commun.">
        <title>Genome assembly with in vitro proximity ligation data and whole-genome triplication in lettuce.</title>
        <authorList>
            <person name="Reyes-Chin-Wo S."/>
            <person name="Wang Z."/>
            <person name="Yang X."/>
            <person name="Kozik A."/>
            <person name="Arikit S."/>
            <person name="Song C."/>
            <person name="Xia L."/>
            <person name="Froenicke L."/>
            <person name="Lavelle D.O."/>
            <person name="Truco M.J."/>
            <person name="Xia R."/>
            <person name="Zhu S."/>
            <person name="Xu C."/>
            <person name="Xu H."/>
            <person name="Xu X."/>
            <person name="Cox K."/>
            <person name="Korf I."/>
            <person name="Meyers B.C."/>
            <person name="Michelmore R.W."/>
        </authorList>
    </citation>
    <scope>NUCLEOTIDE SEQUENCE [LARGE SCALE GENOMIC DNA]</scope>
    <source>
        <strain evidence="11">cv. Salinas</strain>
        <tissue evidence="10">Seedlings</tissue>
    </source>
</reference>
<dbReference type="SUPFAM" id="SSF54236">
    <property type="entry name" value="Ubiquitin-like"/>
    <property type="match status" value="1"/>
</dbReference>
<feature type="region of interest" description="Disordered" evidence="7">
    <location>
        <begin position="35"/>
        <end position="59"/>
    </location>
</feature>
<dbReference type="SMART" id="SM00119">
    <property type="entry name" value="HECTc"/>
    <property type="match status" value="1"/>
</dbReference>
<dbReference type="SMART" id="SM00213">
    <property type="entry name" value="UBQ"/>
    <property type="match status" value="1"/>
</dbReference>
<dbReference type="Gene3D" id="3.30.2160.10">
    <property type="entry name" value="Hect, E3 ligase catalytic domain"/>
    <property type="match status" value="1"/>
</dbReference>
<evidence type="ECO:0000256" key="3">
    <source>
        <dbReference type="ARBA" id="ARBA00012485"/>
    </source>
</evidence>
<dbReference type="InterPro" id="IPR050409">
    <property type="entry name" value="E3_ubiq-protein_ligase"/>
</dbReference>
<dbReference type="CDD" id="cd00078">
    <property type="entry name" value="HECTc"/>
    <property type="match status" value="1"/>
</dbReference>
<name>A0A9R1VY25_LACSA</name>
<dbReference type="PRINTS" id="PR00348">
    <property type="entry name" value="UBIQUITIN"/>
</dbReference>
<dbReference type="EMBL" id="NBSK02000004">
    <property type="protein sequence ID" value="KAJ0214730.1"/>
    <property type="molecule type" value="Genomic_DNA"/>
</dbReference>
<dbReference type="InterPro" id="IPR000569">
    <property type="entry name" value="HECT_dom"/>
</dbReference>
<accession>A0A9R1VY25</accession>
<keyword evidence="5 6" id="KW-0833">Ubl conjugation pathway</keyword>
<dbReference type="GO" id="GO:0005737">
    <property type="term" value="C:cytoplasm"/>
    <property type="evidence" value="ECO:0000318"/>
    <property type="project" value="GO_Central"/>
</dbReference>
<dbReference type="InterPro" id="IPR035983">
    <property type="entry name" value="Hect_E3_ubiquitin_ligase"/>
</dbReference>
<proteinExistence type="predicted"/>
<dbReference type="PANTHER" id="PTHR11254">
    <property type="entry name" value="HECT DOMAIN UBIQUITIN-PROTEIN LIGASE"/>
    <property type="match status" value="1"/>
</dbReference>
<dbReference type="PROSITE" id="PS50053">
    <property type="entry name" value="UBIQUITIN_2"/>
    <property type="match status" value="1"/>
</dbReference>
<dbReference type="GO" id="GO:0061630">
    <property type="term" value="F:ubiquitin protein ligase activity"/>
    <property type="evidence" value="ECO:0000318"/>
    <property type="project" value="GO_Central"/>
</dbReference>
<dbReference type="Gene3D" id="3.10.20.90">
    <property type="entry name" value="Phosphatidylinositol 3-kinase Catalytic Subunit, Chain A, domain 1"/>
    <property type="match status" value="1"/>
</dbReference>
<dbReference type="GO" id="GO:0006511">
    <property type="term" value="P:ubiquitin-dependent protein catabolic process"/>
    <property type="evidence" value="ECO:0000318"/>
    <property type="project" value="GO_Central"/>
</dbReference>
<dbReference type="Pfam" id="PF00632">
    <property type="entry name" value="HECT"/>
    <property type="match status" value="1"/>
</dbReference>
<dbReference type="SUPFAM" id="SSF56204">
    <property type="entry name" value="Hect, E3 ligase catalytic domain"/>
    <property type="match status" value="1"/>
</dbReference>
<dbReference type="AlphaFoldDB" id="A0A9R1VY25"/>
<dbReference type="Pfam" id="PF00240">
    <property type="entry name" value="ubiquitin"/>
    <property type="match status" value="1"/>
</dbReference>
<comment type="pathway">
    <text evidence="2">Protein modification; protein ubiquitination.</text>
</comment>
<protein>
    <recommendedName>
        <fullName evidence="3">HECT-type E3 ubiquitin transferase</fullName>
        <ecNumber evidence="3">2.3.2.26</ecNumber>
    </recommendedName>
</protein>
<dbReference type="Gene3D" id="3.30.2410.10">
    <property type="entry name" value="Hect, E3 ligase catalytic domain"/>
    <property type="match status" value="1"/>
</dbReference>
<sequence length="888" mass="102104">MSSPDSPSVEFLHQRIKRKFEDYDDDEYDDLSYDLPAFRMRKDDPNPNSPPATASSNPFLDQITRQHPHFQTRASTSSSSSTQHSAFVWYPDRIQFFVRMISEAKTLVLHGKPDDKVKLIHEKIQAATGIPMVEQRLIYRGRQLQWDYSLAECKINNDAGLHLVGRMRSTEHPQAWQLIDDLVSTIYRLCKGEKGLCLKSVKSRLTEFLNMTAKYDIGDDQPAPHLNIFQSLCAPAALMMLYMSPHAGNKECAQESIRHLLNSSKHTLSRPIYSQCAPIALEFCKLLCRVSGRSDPLYEDCRSSLGSMVEYLRIGRSSRNYDNSSNKPVIITVQDILPYVAELANNLTEGLISSVEAIDDVCPSPSDVLEFASFLRPLKAAIKDQTEFEGIIPIPSKSTSTLPCGSDEIKLLYMIFIELFEKVQMCLDKIESYLATEKKGYFGWDSYLSILKELRSISKLYQGAEDFFWENLKRNKVSLCYLIVKYAKRGEDYKWILGHKDVIDFESRRHLVLMLLPEMKDEYDELHEMLIDRSQLLAESFEYIARVDPDTLRGGLFMEFKNEEATGPGVLREWFFLVCQEIFNPQNALFVACPNDRRRFFPNPASKVDPLHLEYFNFAGRIIALALMHKIQVGIAFDRSFFSQLSGNTISLEDIKDADPYLYSSCKQILDMDPTTVDEDALGLTFVREIEELGSRKVVELFADGKNIVVNSRNRKEYVDLLIEHRFVTSVSEQVSYFAKGFTDIAGEEKIRKLFFKSLECEDLDGMLYGSESIISVEDWKKHTEYYGYKETDPQISWLWEIIEEMTGNQRKVLLFFWTSLKHLPIEGFGGLASKLYIYKTNDSIELLPSSHTCFYRICFPSYPSLDIMRERLNIITQDHVGCSFGTW</sequence>
<evidence type="ECO:0000256" key="4">
    <source>
        <dbReference type="ARBA" id="ARBA00022679"/>
    </source>
</evidence>
<dbReference type="OrthoDB" id="8068875at2759"/>
<evidence type="ECO:0000259" key="8">
    <source>
        <dbReference type="PROSITE" id="PS50053"/>
    </source>
</evidence>
<dbReference type="FunFam" id="3.30.2410.10:FF:000020">
    <property type="entry name" value="E3 ubiquitin-protein ligase UPL5"/>
    <property type="match status" value="1"/>
</dbReference>